<dbReference type="OrthoDB" id="2437843at2"/>
<protein>
    <submittedName>
        <fullName evidence="2">Uncharacterized protein YoxC</fullName>
    </submittedName>
</protein>
<keyword evidence="1" id="KW-1133">Transmembrane helix</keyword>
<dbReference type="RefSeq" id="WP_120193537.1">
    <property type="nucleotide sequence ID" value="NZ_RAPK01000009.1"/>
</dbReference>
<sequence length="148" mass="15649">MNIAGIIVLIVGIVFAILVLVLMKVLLNVASTLKGINETVNKLPEQVEQGGAQVNDMFSKANSALTEVNKQIASYAPIVYIVANAGERARNESSSLVDMTMSLKGGSAQGTDVEGRNNLGTVYESALAGYYLFQKRNAVKAGLANTAE</sequence>
<dbReference type="EMBL" id="RAPK01000009">
    <property type="protein sequence ID" value="RKD73162.1"/>
    <property type="molecule type" value="Genomic_DNA"/>
</dbReference>
<evidence type="ECO:0000313" key="2">
    <source>
        <dbReference type="EMBL" id="RKD73162.1"/>
    </source>
</evidence>
<gene>
    <name evidence="2" type="ORF">ATL39_2368</name>
</gene>
<comment type="caution">
    <text evidence="2">The sequence shown here is derived from an EMBL/GenBank/DDBJ whole genome shotgun (WGS) entry which is preliminary data.</text>
</comment>
<feature type="transmembrane region" description="Helical" evidence="1">
    <location>
        <begin position="6"/>
        <end position="27"/>
    </location>
</feature>
<keyword evidence="1" id="KW-0472">Membrane</keyword>
<evidence type="ECO:0000256" key="1">
    <source>
        <dbReference type="SAM" id="Phobius"/>
    </source>
</evidence>
<dbReference type="Pfam" id="PF06103">
    <property type="entry name" value="DUF948"/>
    <property type="match status" value="1"/>
</dbReference>
<dbReference type="AlphaFoldDB" id="A0A419V3Z5"/>
<organism evidence="2 3">
    <name type="scientific">Sinobaca qinghaiensis</name>
    <dbReference type="NCBI Taxonomy" id="342944"/>
    <lineage>
        <taxon>Bacteria</taxon>
        <taxon>Bacillati</taxon>
        <taxon>Bacillota</taxon>
        <taxon>Bacilli</taxon>
        <taxon>Bacillales</taxon>
        <taxon>Sporolactobacillaceae</taxon>
        <taxon>Sinobaca</taxon>
    </lineage>
</organism>
<keyword evidence="3" id="KW-1185">Reference proteome</keyword>
<name>A0A419V3Z5_9BACL</name>
<accession>A0A419V3Z5</accession>
<evidence type="ECO:0000313" key="3">
    <source>
        <dbReference type="Proteomes" id="UP000285120"/>
    </source>
</evidence>
<dbReference type="Proteomes" id="UP000285120">
    <property type="component" value="Unassembled WGS sequence"/>
</dbReference>
<proteinExistence type="predicted"/>
<reference evidence="2 3" key="1">
    <citation type="submission" date="2018-09" db="EMBL/GenBank/DDBJ databases">
        <title>Genomic Encyclopedia of Archaeal and Bacterial Type Strains, Phase II (KMG-II): from individual species to whole genera.</title>
        <authorList>
            <person name="Goeker M."/>
        </authorList>
    </citation>
    <scope>NUCLEOTIDE SEQUENCE [LARGE SCALE GENOMIC DNA]</scope>
    <source>
        <strain evidence="2 3">DSM 17008</strain>
    </source>
</reference>
<keyword evidence="1" id="KW-0812">Transmembrane</keyword>
<dbReference type="InterPro" id="IPR009293">
    <property type="entry name" value="UPF0478"/>
</dbReference>